<dbReference type="InterPro" id="IPR000073">
    <property type="entry name" value="AB_hydrolase_1"/>
</dbReference>
<dbReference type="PANTHER" id="PTHR43798">
    <property type="entry name" value="MONOACYLGLYCEROL LIPASE"/>
    <property type="match status" value="1"/>
</dbReference>
<accession>A0A7R7DTC4</accession>
<sequence>MTDSGGGDPLGAGPGSLAGSEPMVTFSAADGTRLAYRVLGEGDPIVCLPGGPTDSAYLGDLGGLSKYRQVIVPDLRGTGGSALPADPASYRCDRLVDDVEALRAHLGLDRIDLLGHSAGGNIAVQYLARYAERVRRFALVCPSPRAVGIDITPAMRLDLARQRSAEPWYPAAYAALRVAAEGGDADRDAIMPFFWGRWDEAARNHPANRPHTNPELVEGYRADGAFDPPATRAAIAGYDGPVLVLAGELDMNSPPAPMSEYAGLFAHPSLAVQPGAGHYPWVDDPAAFLRTLTAFLR</sequence>
<feature type="domain" description="AB hydrolase-1" evidence="1">
    <location>
        <begin position="44"/>
        <end position="283"/>
    </location>
</feature>
<dbReference type="Proteomes" id="UP000611640">
    <property type="component" value="Chromosome"/>
</dbReference>
<dbReference type="EMBL" id="AP023355">
    <property type="protein sequence ID" value="BCJ37469.1"/>
    <property type="molecule type" value="Genomic_DNA"/>
</dbReference>
<dbReference type="InterPro" id="IPR029058">
    <property type="entry name" value="AB_hydrolase_fold"/>
</dbReference>
<keyword evidence="2" id="KW-0378">Hydrolase</keyword>
<reference evidence="2 3" key="1">
    <citation type="submission" date="2020-08" db="EMBL/GenBank/DDBJ databases">
        <title>Whole genome shotgun sequence of Actinocatenispora thailandica NBRC 105041.</title>
        <authorList>
            <person name="Komaki H."/>
            <person name="Tamura T."/>
        </authorList>
    </citation>
    <scope>NUCLEOTIDE SEQUENCE [LARGE SCALE GENOMIC DNA]</scope>
    <source>
        <strain evidence="2 3">NBRC 105041</strain>
    </source>
</reference>
<dbReference type="GO" id="GO:0016020">
    <property type="term" value="C:membrane"/>
    <property type="evidence" value="ECO:0007669"/>
    <property type="project" value="TreeGrafter"/>
</dbReference>
<dbReference type="Pfam" id="PF00561">
    <property type="entry name" value="Abhydrolase_1"/>
    <property type="match status" value="1"/>
</dbReference>
<dbReference type="KEGG" id="atl:Athai_49720"/>
<evidence type="ECO:0000313" key="3">
    <source>
        <dbReference type="Proteomes" id="UP000611640"/>
    </source>
</evidence>
<dbReference type="PANTHER" id="PTHR43798:SF27">
    <property type="entry name" value="HYDROLASE ALPHA_BETA HYDROLASE FOLD FAMILY"/>
    <property type="match status" value="1"/>
</dbReference>
<dbReference type="SUPFAM" id="SSF53474">
    <property type="entry name" value="alpha/beta-Hydrolases"/>
    <property type="match status" value="1"/>
</dbReference>
<organism evidence="2 3">
    <name type="scientific">Actinocatenispora thailandica</name>
    <dbReference type="NCBI Taxonomy" id="227318"/>
    <lineage>
        <taxon>Bacteria</taxon>
        <taxon>Bacillati</taxon>
        <taxon>Actinomycetota</taxon>
        <taxon>Actinomycetes</taxon>
        <taxon>Micromonosporales</taxon>
        <taxon>Micromonosporaceae</taxon>
        <taxon>Actinocatenispora</taxon>
    </lineage>
</organism>
<dbReference type="Gene3D" id="3.40.50.1820">
    <property type="entry name" value="alpha/beta hydrolase"/>
    <property type="match status" value="1"/>
</dbReference>
<evidence type="ECO:0000259" key="1">
    <source>
        <dbReference type="Pfam" id="PF00561"/>
    </source>
</evidence>
<protein>
    <submittedName>
        <fullName evidence="2">Hydrolase</fullName>
    </submittedName>
</protein>
<dbReference type="AlphaFoldDB" id="A0A7R7DTC4"/>
<proteinExistence type="predicted"/>
<name>A0A7R7DTC4_9ACTN</name>
<evidence type="ECO:0000313" key="2">
    <source>
        <dbReference type="EMBL" id="BCJ37469.1"/>
    </source>
</evidence>
<dbReference type="InterPro" id="IPR050266">
    <property type="entry name" value="AB_hydrolase_sf"/>
</dbReference>
<keyword evidence="3" id="KW-1185">Reference proteome</keyword>
<dbReference type="PRINTS" id="PR00111">
    <property type="entry name" value="ABHYDROLASE"/>
</dbReference>
<gene>
    <name evidence="2" type="ORF">Athai_49720</name>
</gene>
<dbReference type="GO" id="GO:0016787">
    <property type="term" value="F:hydrolase activity"/>
    <property type="evidence" value="ECO:0007669"/>
    <property type="project" value="UniProtKB-KW"/>
</dbReference>